<protein>
    <submittedName>
        <fullName evidence="1">Uncharacterized protein</fullName>
    </submittedName>
</protein>
<name>A0A016X2W1_9BILA</name>
<dbReference type="Proteomes" id="UP000024635">
    <property type="component" value="Unassembled WGS sequence"/>
</dbReference>
<evidence type="ECO:0000313" key="2">
    <source>
        <dbReference type="Proteomes" id="UP000024635"/>
    </source>
</evidence>
<dbReference type="AlphaFoldDB" id="A0A016X2W1"/>
<dbReference type="EMBL" id="JARK01000023">
    <property type="protein sequence ID" value="EYC45558.1"/>
    <property type="molecule type" value="Genomic_DNA"/>
</dbReference>
<organism evidence="1 2">
    <name type="scientific">Ancylostoma ceylanicum</name>
    <dbReference type="NCBI Taxonomy" id="53326"/>
    <lineage>
        <taxon>Eukaryota</taxon>
        <taxon>Metazoa</taxon>
        <taxon>Ecdysozoa</taxon>
        <taxon>Nematoda</taxon>
        <taxon>Chromadorea</taxon>
        <taxon>Rhabditida</taxon>
        <taxon>Rhabditina</taxon>
        <taxon>Rhabditomorpha</taxon>
        <taxon>Strongyloidea</taxon>
        <taxon>Ancylostomatidae</taxon>
        <taxon>Ancylostomatinae</taxon>
        <taxon>Ancylostoma</taxon>
    </lineage>
</organism>
<gene>
    <name evidence="1" type="primary">Acey_s0423.g1198</name>
    <name evidence="1" type="ORF">Y032_0423g1198</name>
</gene>
<evidence type="ECO:0000313" key="1">
    <source>
        <dbReference type="EMBL" id="EYC45558.1"/>
    </source>
</evidence>
<reference evidence="2" key="1">
    <citation type="journal article" date="2015" name="Nat. Genet.">
        <title>The genome and transcriptome of the zoonotic hookworm Ancylostoma ceylanicum identify infection-specific gene families.</title>
        <authorList>
            <person name="Schwarz E.M."/>
            <person name="Hu Y."/>
            <person name="Antoshechkin I."/>
            <person name="Miller M.M."/>
            <person name="Sternberg P.W."/>
            <person name="Aroian R.V."/>
        </authorList>
    </citation>
    <scope>NUCLEOTIDE SEQUENCE</scope>
    <source>
        <strain evidence="2">HY135</strain>
    </source>
</reference>
<comment type="caution">
    <text evidence="1">The sequence shown here is derived from an EMBL/GenBank/DDBJ whole genome shotgun (WGS) entry which is preliminary data.</text>
</comment>
<proteinExistence type="predicted"/>
<sequence length="67" mass="7648">MNRIRVMHHVHHMAVQRRVVGVHHAHHIGNSQYVRKGPPRGLLRDGPAFLPVRGVAFLDLNLLVPHE</sequence>
<accession>A0A016X2W1</accession>
<keyword evidence="2" id="KW-1185">Reference proteome</keyword>